<organism evidence="6 7">
    <name type="scientific">Aaosphaeria arxii CBS 175.79</name>
    <dbReference type="NCBI Taxonomy" id="1450172"/>
    <lineage>
        <taxon>Eukaryota</taxon>
        <taxon>Fungi</taxon>
        <taxon>Dikarya</taxon>
        <taxon>Ascomycota</taxon>
        <taxon>Pezizomycotina</taxon>
        <taxon>Dothideomycetes</taxon>
        <taxon>Pleosporomycetidae</taxon>
        <taxon>Pleosporales</taxon>
        <taxon>Pleosporales incertae sedis</taxon>
        <taxon>Aaosphaeria</taxon>
    </lineage>
</organism>
<dbReference type="InterPro" id="IPR047126">
    <property type="entry name" value="RNF141-like"/>
</dbReference>
<evidence type="ECO:0000259" key="5">
    <source>
        <dbReference type="PROSITE" id="PS50089"/>
    </source>
</evidence>
<dbReference type="PANTHER" id="PTHR12109">
    <property type="entry name" value="RING FINGER PROTEIN 141-RELATED"/>
    <property type="match status" value="1"/>
</dbReference>
<dbReference type="SUPFAM" id="SSF57850">
    <property type="entry name" value="RING/U-box"/>
    <property type="match status" value="1"/>
</dbReference>
<dbReference type="GO" id="GO:0008270">
    <property type="term" value="F:zinc ion binding"/>
    <property type="evidence" value="ECO:0007669"/>
    <property type="project" value="UniProtKB-KW"/>
</dbReference>
<gene>
    <name evidence="6" type="ORF">BU24DRAFT_207244</name>
</gene>
<evidence type="ECO:0000256" key="3">
    <source>
        <dbReference type="ARBA" id="ARBA00022833"/>
    </source>
</evidence>
<evidence type="ECO:0000256" key="4">
    <source>
        <dbReference type="PROSITE-ProRule" id="PRU00175"/>
    </source>
</evidence>
<evidence type="ECO:0000256" key="1">
    <source>
        <dbReference type="ARBA" id="ARBA00022723"/>
    </source>
</evidence>
<dbReference type="InterPro" id="IPR017907">
    <property type="entry name" value="Znf_RING_CS"/>
</dbReference>
<dbReference type="GeneID" id="54279284"/>
<sequence length="199" mass="21044">MDGQTPLPTRSTFHTTLLQQPPQGECCPICYTPYTTSATSTVQLPCTHTFCHACITQWLSTSSTCPLCRRALFVEDEGEEEEEELSSDDDTPEEDLVVLGSGDEDAVEMTEDELWALMGIIDGSSVVVGEEERAALVGIFGGAAMAATLAWAAAREEQQEDDGRHDGVDDSNGGAVVAGGIGADGAIRGWEGCGRLRGG</sequence>
<evidence type="ECO:0000313" key="6">
    <source>
        <dbReference type="EMBL" id="KAF2016636.1"/>
    </source>
</evidence>
<dbReference type="Gene3D" id="3.30.40.10">
    <property type="entry name" value="Zinc/RING finger domain, C3HC4 (zinc finger)"/>
    <property type="match status" value="1"/>
</dbReference>
<dbReference type="RefSeq" id="XP_033384975.1">
    <property type="nucleotide sequence ID" value="XM_033521887.1"/>
</dbReference>
<dbReference type="PROSITE" id="PS00518">
    <property type="entry name" value="ZF_RING_1"/>
    <property type="match status" value="1"/>
</dbReference>
<dbReference type="AlphaFoldDB" id="A0A6A5XUN5"/>
<reference evidence="6" key="1">
    <citation type="journal article" date="2020" name="Stud. Mycol.">
        <title>101 Dothideomycetes genomes: a test case for predicting lifestyles and emergence of pathogens.</title>
        <authorList>
            <person name="Haridas S."/>
            <person name="Albert R."/>
            <person name="Binder M."/>
            <person name="Bloem J."/>
            <person name="Labutti K."/>
            <person name="Salamov A."/>
            <person name="Andreopoulos B."/>
            <person name="Baker S."/>
            <person name="Barry K."/>
            <person name="Bills G."/>
            <person name="Bluhm B."/>
            <person name="Cannon C."/>
            <person name="Castanera R."/>
            <person name="Culley D."/>
            <person name="Daum C."/>
            <person name="Ezra D."/>
            <person name="Gonzalez J."/>
            <person name="Henrissat B."/>
            <person name="Kuo A."/>
            <person name="Liang C."/>
            <person name="Lipzen A."/>
            <person name="Lutzoni F."/>
            <person name="Magnuson J."/>
            <person name="Mondo S."/>
            <person name="Nolan M."/>
            <person name="Ohm R."/>
            <person name="Pangilinan J."/>
            <person name="Park H.-J."/>
            <person name="Ramirez L."/>
            <person name="Alfaro M."/>
            <person name="Sun H."/>
            <person name="Tritt A."/>
            <person name="Yoshinaga Y."/>
            <person name="Zwiers L.-H."/>
            <person name="Turgeon B."/>
            <person name="Goodwin S."/>
            <person name="Spatafora J."/>
            <person name="Crous P."/>
            <person name="Grigoriev I."/>
        </authorList>
    </citation>
    <scope>NUCLEOTIDE SEQUENCE</scope>
    <source>
        <strain evidence="6">CBS 175.79</strain>
    </source>
</reference>
<keyword evidence="2 4" id="KW-0863">Zinc-finger</keyword>
<keyword evidence="7" id="KW-1185">Reference proteome</keyword>
<dbReference type="PROSITE" id="PS50089">
    <property type="entry name" value="ZF_RING_2"/>
    <property type="match status" value="1"/>
</dbReference>
<accession>A0A6A5XUN5</accession>
<dbReference type="InterPro" id="IPR013083">
    <property type="entry name" value="Znf_RING/FYVE/PHD"/>
</dbReference>
<keyword evidence="3" id="KW-0862">Zinc</keyword>
<evidence type="ECO:0000256" key="2">
    <source>
        <dbReference type="ARBA" id="ARBA00022771"/>
    </source>
</evidence>
<dbReference type="Pfam" id="PF13639">
    <property type="entry name" value="zf-RING_2"/>
    <property type="match status" value="1"/>
</dbReference>
<dbReference type="OrthoDB" id="2849579at2759"/>
<protein>
    <recommendedName>
        <fullName evidence="5">RING-type domain-containing protein</fullName>
    </recommendedName>
</protein>
<keyword evidence="1" id="KW-0479">Metal-binding</keyword>
<name>A0A6A5XUN5_9PLEO</name>
<feature type="domain" description="RING-type" evidence="5">
    <location>
        <begin position="27"/>
        <end position="69"/>
    </location>
</feature>
<dbReference type="SMART" id="SM00184">
    <property type="entry name" value="RING"/>
    <property type="match status" value="1"/>
</dbReference>
<dbReference type="EMBL" id="ML978069">
    <property type="protein sequence ID" value="KAF2016636.1"/>
    <property type="molecule type" value="Genomic_DNA"/>
</dbReference>
<dbReference type="InterPro" id="IPR001841">
    <property type="entry name" value="Znf_RING"/>
</dbReference>
<dbReference type="Proteomes" id="UP000799778">
    <property type="component" value="Unassembled WGS sequence"/>
</dbReference>
<evidence type="ECO:0000313" key="7">
    <source>
        <dbReference type="Proteomes" id="UP000799778"/>
    </source>
</evidence>
<proteinExistence type="predicted"/>